<dbReference type="GO" id="GO:0032543">
    <property type="term" value="P:mitochondrial translation"/>
    <property type="evidence" value="ECO:0007669"/>
    <property type="project" value="TreeGrafter"/>
</dbReference>
<reference evidence="1" key="1">
    <citation type="submission" date="2016-12" db="EMBL/GenBank/DDBJ databases">
        <title>An insight into the sialome and mialome of the sand fly, Nyssomyia neivai.</title>
        <authorList>
            <person name="Sebastian V."/>
            <person name="Goulart T.M."/>
            <person name="Oliveira W."/>
            <person name="Calvo E."/>
            <person name="Oliveira L.F."/>
            <person name="Pinto M.C."/>
            <person name="Rosselino A.M."/>
            <person name="Ribeiro J.M."/>
        </authorList>
    </citation>
    <scope>NUCLEOTIDE SEQUENCE</scope>
</reference>
<dbReference type="GO" id="GO:0003735">
    <property type="term" value="F:structural constituent of ribosome"/>
    <property type="evidence" value="ECO:0007669"/>
    <property type="project" value="TreeGrafter"/>
</dbReference>
<proteinExistence type="predicted"/>
<dbReference type="GO" id="GO:0005761">
    <property type="term" value="C:mitochondrial ribosome"/>
    <property type="evidence" value="ECO:0007669"/>
    <property type="project" value="InterPro"/>
</dbReference>
<dbReference type="InterPro" id="IPR016576">
    <property type="entry name" value="Ribosomal_mL63"/>
</dbReference>
<dbReference type="PANTHER" id="PTHR14520">
    <property type="entry name" value="MITOCHONDRIAL RIBOSOMAL PROTEIN 63"/>
    <property type="match status" value="1"/>
</dbReference>
<sequence length="106" mass="12917">MRLTWMCMFKKTVNGHIFRGKDRLVKRVSKKAMERLRVEYDLMEQNMLYLRHPYLTIEESSGHTKELGKNEAKLQKWKDYDLECRRKPHITIEERLSCLKVKDSWD</sequence>
<organism evidence="1">
    <name type="scientific">Nyssomyia neivai</name>
    <dbReference type="NCBI Taxonomy" id="330878"/>
    <lineage>
        <taxon>Eukaryota</taxon>
        <taxon>Metazoa</taxon>
        <taxon>Ecdysozoa</taxon>
        <taxon>Arthropoda</taxon>
        <taxon>Hexapoda</taxon>
        <taxon>Insecta</taxon>
        <taxon>Pterygota</taxon>
        <taxon>Neoptera</taxon>
        <taxon>Endopterygota</taxon>
        <taxon>Diptera</taxon>
        <taxon>Nematocera</taxon>
        <taxon>Psychodoidea</taxon>
        <taxon>Psychodidae</taxon>
        <taxon>Nyssomyia</taxon>
    </lineage>
</organism>
<dbReference type="EMBL" id="GFDF01004767">
    <property type="protein sequence ID" value="JAV09317.1"/>
    <property type="molecule type" value="Transcribed_RNA"/>
</dbReference>
<accession>A0A1L8DSF7</accession>
<dbReference type="PANTHER" id="PTHR14520:SF4">
    <property type="entry name" value="LARGE RIBOSOMAL SUBUNIT PROTEIN ML63"/>
    <property type="match status" value="1"/>
</dbReference>
<keyword evidence="1" id="KW-0689">Ribosomal protein</keyword>
<evidence type="ECO:0000313" key="1">
    <source>
        <dbReference type="EMBL" id="JAV09317.1"/>
    </source>
</evidence>
<protein>
    <submittedName>
        <fullName evidence="1">Putative ribosomal protein 63 mitochondrial</fullName>
    </submittedName>
</protein>
<dbReference type="Pfam" id="PF14978">
    <property type="entry name" value="MRP-63"/>
    <property type="match status" value="1"/>
</dbReference>
<keyword evidence="1" id="KW-0687">Ribonucleoprotein</keyword>
<name>A0A1L8DSF7_9DIPT</name>
<dbReference type="AlphaFoldDB" id="A0A1L8DSF7"/>